<keyword evidence="2" id="KW-1185">Reference proteome</keyword>
<dbReference type="EMBL" id="JADBEG010000001">
    <property type="protein sequence ID" value="MBE1496223.1"/>
    <property type="molecule type" value="Genomic_DNA"/>
</dbReference>
<proteinExistence type="predicted"/>
<protein>
    <submittedName>
        <fullName evidence="1">Uncharacterized protein</fullName>
    </submittedName>
</protein>
<comment type="caution">
    <text evidence="1">The sequence shown here is derived from an EMBL/GenBank/DDBJ whole genome shotgun (WGS) entry which is preliminary data.</text>
</comment>
<name>A0ABR9HZ90_9PSEU</name>
<sequence length="146" mass="14809">MSFASGLSATTASVVRLDEGVARPVPAAREDLAVDAVALPGPVLDRSRTAVRGGQADAAVERDPAHQAAVGEALAAAAGFPNAFFGLVPVFAEPVEGGAHGLPVLVGQPEPGAVGGEDAVQGFAVDVELELCRRLMSIPITTWSTR</sequence>
<gene>
    <name evidence="1" type="ORF">H4696_003323</name>
</gene>
<accession>A0ABR9HZ90</accession>
<evidence type="ECO:0000313" key="1">
    <source>
        <dbReference type="EMBL" id="MBE1496223.1"/>
    </source>
</evidence>
<evidence type="ECO:0000313" key="2">
    <source>
        <dbReference type="Proteomes" id="UP000631670"/>
    </source>
</evidence>
<reference evidence="1 2" key="1">
    <citation type="submission" date="2020-10" db="EMBL/GenBank/DDBJ databases">
        <title>Sequencing the genomes of 1000 actinobacteria strains.</title>
        <authorList>
            <person name="Klenk H.-P."/>
        </authorList>
    </citation>
    <scope>NUCLEOTIDE SEQUENCE [LARGE SCALE GENOMIC DNA]</scope>
    <source>
        <strain evidence="1 2">DSM 44653</strain>
    </source>
</reference>
<dbReference type="Proteomes" id="UP000631670">
    <property type="component" value="Unassembled WGS sequence"/>
</dbReference>
<organism evidence="1 2">
    <name type="scientific">Amycolatopsis lexingtonensis</name>
    <dbReference type="NCBI Taxonomy" id="218822"/>
    <lineage>
        <taxon>Bacteria</taxon>
        <taxon>Bacillati</taxon>
        <taxon>Actinomycetota</taxon>
        <taxon>Actinomycetes</taxon>
        <taxon>Pseudonocardiales</taxon>
        <taxon>Pseudonocardiaceae</taxon>
        <taxon>Amycolatopsis</taxon>
    </lineage>
</organism>